<sequence>MHTFIPTGLSTARRWVQANGHTASNRRRLPTAVRQAYNTAH</sequence>
<gene>
    <name evidence="1" type="ORF">RHODO2019_19035</name>
</gene>
<dbReference type="Proteomes" id="UP001164965">
    <property type="component" value="Plasmid unnamed2"/>
</dbReference>
<accession>A0ABY6P5N3</accession>
<dbReference type="Gene3D" id="4.10.320.10">
    <property type="entry name" value="E3-binding domain"/>
    <property type="match status" value="1"/>
</dbReference>
<name>A0ABY6P5N3_9NOCA</name>
<proteinExistence type="predicted"/>
<keyword evidence="1" id="KW-0614">Plasmid</keyword>
<geneLocation type="plasmid" evidence="1 2">
    <name>unnamed2</name>
</geneLocation>
<reference evidence="1" key="1">
    <citation type="submission" date="2022-10" db="EMBL/GenBank/DDBJ databases">
        <title>Rhodococcus sp.75.</title>
        <authorList>
            <person name="Sun M."/>
        </authorList>
    </citation>
    <scope>NUCLEOTIDE SEQUENCE</scope>
    <source>
        <strain evidence="1">75</strain>
        <plasmid evidence="1">unnamed2</plasmid>
    </source>
</reference>
<evidence type="ECO:0000313" key="2">
    <source>
        <dbReference type="Proteomes" id="UP001164965"/>
    </source>
</evidence>
<organism evidence="1 2">
    <name type="scientific">Rhodococcus antarcticus</name>
    <dbReference type="NCBI Taxonomy" id="2987751"/>
    <lineage>
        <taxon>Bacteria</taxon>
        <taxon>Bacillati</taxon>
        <taxon>Actinomycetota</taxon>
        <taxon>Actinomycetes</taxon>
        <taxon>Mycobacteriales</taxon>
        <taxon>Nocardiaceae</taxon>
        <taxon>Rhodococcus</taxon>
    </lineage>
</organism>
<dbReference type="RefSeq" id="WP_265385084.1">
    <property type="nucleotide sequence ID" value="NZ_CP110617.1"/>
</dbReference>
<dbReference type="InterPro" id="IPR036625">
    <property type="entry name" value="E3-bd_dom_sf"/>
</dbReference>
<dbReference type="EMBL" id="CP110617">
    <property type="protein sequence ID" value="UZJ26980.1"/>
    <property type="molecule type" value="Genomic_DNA"/>
</dbReference>
<evidence type="ECO:0000313" key="1">
    <source>
        <dbReference type="EMBL" id="UZJ26980.1"/>
    </source>
</evidence>
<keyword evidence="2" id="KW-1185">Reference proteome</keyword>
<protein>
    <submittedName>
        <fullName evidence="1">Lsr2 family protein</fullName>
    </submittedName>
</protein>